<keyword evidence="6" id="KW-1185">Reference proteome</keyword>
<evidence type="ECO:0000256" key="5">
    <source>
        <dbReference type="RuleBase" id="RU365077"/>
    </source>
</evidence>
<dbReference type="Gene3D" id="3.30.1140.60">
    <property type="entry name" value="F-actin capping protein, alpha subunit"/>
    <property type="match status" value="1"/>
</dbReference>
<keyword evidence="4 5" id="KW-0009">Actin-binding</keyword>
<dbReference type="GO" id="GO:0051016">
    <property type="term" value="P:barbed-end actin filament capping"/>
    <property type="evidence" value="ECO:0007669"/>
    <property type="project" value="UniProtKB-UniRule"/>
</dbReference>
<evidence type="ECO:0000256" key="1">
    <source>
        <dbReference type="ARBA" id="ARBA00010479"/>
    </source>
</evidence>
<evidence type="ECO:0000256" key="2">
    <source>
        <dbReference type="ARBA" id="ARBA00014038"/>
    </source>
</evidence>
<dbReference type="InterPro" id="IPR002189">
    <property type="entry name" value="CapZ_alpha"/>
</dbReference>
<dbReference type="WBParaSite" id="jg4682">
    <property type="protein sequence ID" value="jg4682"/>
    <property type="gene ID" value="jg4682"/>
</dbReference>
<dbReference type="SUPFAM" id="SSF90096">
    <property type="entry name" value="Subunits of heterodimeric actin filament capping protein Capz"/>
    <property type="match status" value="1"/>
</dbReference>
<dbReference type="InterPro" id="IPR037282">
    <property type="entry name" value="CapZ_alpha/beta"/>
</dbReference>
<comment type="similarity">
    <text evidence="1 5">Belongs to the F-actin-capping protein alpha subunit family.</text>
</comment>
<dbReference type="PROSITE" id="PS00749">
    <property type="entry name" value="F_ACTIN_CAPPING_A_2"/>
    <property type="match status" value="1"/>
</dbReference>
<dbReference type="PANTHER" id="PTHR10653:SF0">
    <property type="entry name" value="F-ACTIN-CAPPING PROTEIN SUBUNIT ALPHA"/>
    <property type="match status" value="1"/>
</dbReference>
<evidence type="ECO:0000256" key="4">
    <source>
        <dbReference type="ARBA" id="ARBA00023203"/>
    </source>
</evidence>
<dbReference type="Proteomes" id="UP000887574">
    <property type="component" value="Unplaced"/>
</dbReference>
<dbReference type="PANTHER" id="PTHR10653">
    <property type="entry name" value="F-ACTIN-CAPPING PROTEIN SUBUNIT ALPHA"/>
    <property type="match status" value="1"/>
</dbReference>
<comment type="function">
    <text evidence="5">F-actin-capping proteins bind in a Ca(2+)-independent manner to the fast growing ends of actin filaments (barbed end) thereby blocking the exchange of subunits at these ends. Unlike other capping proteins (such as gelsolin and severin), these proteins do not sever actin filaments.</text>
</comment>
<organism evidence="6 7">
    <name type="scientific">Ditylenchus dipsaci</name>
    <dbReference type="NCBI Taxonomy" id="166011"/>
    <lineage>
        <taxon>Eukaryota</taxon>
        <taxon>Metazoa</taxon>
        <taxon>Ecdysozoa</taxon>
        <taxon>Nematoda</taxon>
        <taxon>Chromadorea</taxon>
        <taxon>Rhabditida</taxon>
        <taxon>Tylenchina</taxon>
        <taxon>Tylenchomorpha</taxon>
        <taxon>Sphaerularioidea</taxon>
        <taxon>Anguinidae</taxon>
        <taxon>Anguininae</taxon>
        <taxon>Ditylenchus</taxon>
    </lineage>
</organism>
<reference evidence="7" key="1">
    <citation type="submission" date="2022-11" db="UniProtKB">
        <authorList>
            <consortium name="WormBaseParasite"/>
        </authorList>
    </citation>
    <scope>IDENTIFICATION</scope>
</reference>
<dbReference type="GO" id="GO:0008290">
    <property type="term" value="C:F-actin capping protein complex"/>
    <property type="evidence" value="ECO:0007669"/>
    <property type="project" value="UniProtKB-UniRule"/>
</dbReference>
<dbReference type="GO" id="GO:0030863">
    <property type="term" value="C:cortical cytoskeleton"/>
    <property type="evidence" value="ECO:0007669"/>
    <property type="project" value="TreeGrafter"/>
</dbReference>
<dbReference type="AlphaFoldDB" id="A0A915ECF8"/>
<dbReference type="InterPro" id="IPR042276">
    <property type="entry name" value="CapZ_alpha/beta_2"/>
</dbReference>
<dbReference type="InterPro" id="IPR017865">
    <property type="entry name" value="F-actin_cap_asu_CS"/>
</dbReference>
<dbReference type="GO" id="GO:0030036">
    <property type="term" value="P:actin cytoskeleton organization"/>
    <property type="evidence" value="ECO:0007669"/>
    <property type="project" value="TreeGrafter"/>
</dbReference>
<comment type="subunit">
    <text evidence="5">Heterodimer of an alpha and a beta subunit.</text>
</comment>
<evidence type="ECO:0000256" key="3">
    <source>
        <dbReference type="ARBA" id="ARBA00022467"/>
    </source>
</evidence>
<evidence type="ECO:0000313" key="6">
    <source>
        <dbReference type="Proteomes" id="UP000887574"/>
    </source>
</evidence>
<protein>
    <recommendedName>
        <fullName evidence="2 5">F-actin-capping protein subunit alpha</fullName>
    </recommendedName>
</protein>
<dbReference type="Pfam" id="PF01267">
    <property type="entry name" value="F-actin_cap_A"/>
    <property type="match status" value="1"/>
</dbReference>
<dbReference type="InterPro" id="IPR042489">
    <property type="entry name" value="CapZ_alpha_1"/>
</dbReference>
<proteinExistence type="inferred from homology"/>
<accession>A0A915ECF8</accession>
<dbReference type="PRINTS" id="PR00191">
    <property type="entry name" value="FACTINCAPA"/>
</dbReference>
<dbReference type="GO" id="GO:0051015">
    <property type="term" value="F:actin filament binding"/>
    <property type="evidence" value="ECO:0007669"/>
    <property type="project" value="TreeGrafter"/>
</dbReference>
<sequence length="297" mass="33708">MLSNIPGKSNAYHADLQPSEIYTTGLHHTLFYLPLAYKKACITNITLKMADGEISDAEKIKIASSFLLQSPPGEFNEVFNDVRVLLNNDSLLEKGCATAIADYNKDQFVPVKVEGADAPTLITKFNELQDDATDVQPAHDLEEKLEPWRMAVQSEVDEYIQEHFYGIGVATVFTAKGSLTLCIESHNFQPKNFWNGRWRSEWHIPCLMASRRTMLLISQKESKVDIKFSSDMAASAKELVRLICECESAYQCSIQENYALMSDTTFKALRRQLPITRSKLDWIKLQSYRVAQDIKPQ</sequence>
<name>A0A915ECF8_9BILA</name>
<evidence type="ECO:0000313" key="7">
    <source>
        <dbReference type="WBParaSite" id="jg4682"/>
    </source>
</evidence>
<dbReference type="Gene3D" id="3.90.1150.210">
    <property type="entry name" value="F-actin capping protein, beta subunit"/>
    <property type="match status" value="2"/>
</dbReference>
<keyword evidence="3 5" id="KW-0117">Actin capping</keyword>